<organism evidence="1 2">
    <name type="scientific">Rhizoctonia solani</name>
    <dbReference type="NCBI Taxonomy" id="456999"/>
    <lineage>
        <taxon>Eukaryota</taxon>
        <taxon>Fungi</taxon>
        <taxon>Dikarya</taxon>
        <taxon>Basidiomycota</taxon>
        <taxon>Agaricomycotina</taxon>
        <taxon>Agaricomycetes</taxon>
        <taxon>Cantharellales</taxon>
        <taxon>Ceratobasidiaceae</taxon>
        <taxon>Rhizoctonia</taxon>
    </lineage>
</organism>
<dbReference type="Proteomes" id="UP000663843">
    <property type="component" value="Unassembled WGS sequence"/>
</dbReference>
<evidence type="ECO:0000313" key="1">
    <source>
        <dbReference type="EMBL" id="CAE6523185.1"/>
    </source>
</evidence>
<sequence>MWRGCLPPPVTLPNTVMPEANDTFPTTLLKWEMGGANLTTALSAYLESCAFLSTYSLSQDARTVASRMDISLDTLHSKFSEELSRSRLLLARMRNKILAPSFSLPREILAEIFKDVVYIPGLNETLFPSMTEGLKRIFGRLHTLLAPTRIHISLHPILHR</sequence>
<protein>
    <submittedName>
        <fullName evidence="1">Uncharacterized protein</fullName>
    </submittedName>
</protein>
<proteinExistence type="predicted"/>
<evidence type="ECO:0000313" key="2">
    <source>
        <dbReference type="Proteomes" id="UP000663843"/>
    </source>
</evidence>
<dbReference type="EMBL" id="CAJMWT010007144">
    <property type="protein sequence ID" value="CAE6523185.1"/>
    <property type="molecule type" value="Genomic_DNA"/>
</dbReference>
<name>A0A8H3DIW2_9AGAM</name>
<comment type="caution">
    <text evidence="1">The sequence shown here is derived from an EMBL/GenBank/DDBJ whole genome shotgun (WGS) entry which is preliminary data.</text>
</comment>
<accession>A0A8H3DIW2</accession>
<reference evidence="1" key="1">
    <citation type="submission" date="2021-01" db="EMBL/GenBank/DDBJ databases">
        <authorList>
            <person name="Kaushik A."/>
        </authorList>
    </citation>
    <scope>NUCLEOTIDE SEQUENCE</scope>
    <source>
        <strain evidence="1">AG2-2IIIB</strain>
    </source>
</reference>
<dbReference type="AlphaFoldDB" id="A0A8H3DIW2"/>
<gene>
    <name evidence="1" type="ORF">RDB_LOCUS168214</name>
</gene>